<dbReference type="KEGG" id="mtua:CSH63_04100"/>
<keyword evidence="2" id="KW-0378">Hydrolase</keyword>
<comment type="catalytic activity">
    <reaction evidence="2">
        <text>9-ribosyl-trans-zeatin 5'-phosphate + H2O = trans-zeatin + D-ribose 5-phosphate</text>
        <dbReference type="Rhea" id="RHEA:48564"/>
        <dbReference type="ChEBI" id="CHEBI:15377"/>
        <dbReference type="ChEBI" id="CHEBI:16522"/>
        <dbReference type="ChEBI" id="CHEBI:78346"/>
        <dbReference type="ChEBI" id="CHEBI:87947"/>
        <dbReference type="EC" id="3.2.2.n1"/>
    </reaction>
</comment>
<dbReference type="NCBIfam" id="TIGR00730">
    <property type="entry name" value="Rossman fold protein, TIGR00730 family"/>
    <property type="match status" value="1"/>
</dbReference>
<name>A0A386WEY9_9ACTN</name>
<dbReference type="PANTHER" id="PTHR31223:SF70">
    <property type="entry name" value="LOG FAMILY PROTEIN YJL055W"/>
    <property type="match status" value="1"/>
</dbReference>
<reference evidence="3 4" key="1">
    <citation type="submission" date="2017-10" db="EMBL/GenBank/DDBJ databases">
        <title>Integration of genomic and chemical information greatly accelerates assignment of the full stereostructure of myelolactone, a potent inhibitor of myeloma from a marine-derived Micromonospora.</title>
        <authorList>
            <person name="Kim M.C."/>
            <person name="Machado H."/>
            <person name="Jensen P.R."/>
            <person name="Fenical W."/>
        </authorList>
    </citation>
    <scope>NUCLEOTIDE SEQUENCE [LARGE SCALE GENOMIC DNA]</scope>
    <source>
        <strain evidence="3 4">CNY-010</strain>
    </source>
</reference>
<dbReference type="GO" id="GO:0009691">
    <property type="term" value="P:cytokinin biosynthetic process"/>
    <property type="evidence" value="ECO:0007669"/>
    <property type="project" value="UniProtKB-UniRule"/>
</dbReference>
<proteinExistence type="inferred from homology"/>
<dbReference type="PANTHER" id="PTHR31223">
    <property type="entry name" value="LOG FAMILY PROTEIN YJL055W"/>
    <property type="match status" value="1"/>
</dbReference>
<dbReference type="Pfam" id="PF03641">
    <property type="entry name" value="Lysine_decarbox"/>
    <property type="match status" value="1"/>
</dbReference>
<dbReference type="SUPFAM" id="SSF102405">
    <property type="entry name" value="MCP/YpsA-like"/>
    <property type="match status" value="1"/>
</dbReference>
<dbReference type="Proteomes" id="UP000267804">
    <property type="component" value="Chromosome"/>
</dbReference>
<comment type="similarity">
    <text evidence="1 2">Belongs to the LOG family.</text>
</comment>
<protein>
    <recommendedName>
        <fullName evidence="2">Cytokinin riboside 5'-monophosphate phosphoribohydrolase</fullName>
        <ecNumber evidence="2">3.2.2.n1</ecNumber>
    </recommendedName>
</protein>
<keyword evidence="2" id="KW-0203">Cytokinin biosynthesis</keyword>
<evidence type="ECO:0000256" key="2">
    <source>
        <dbReference type="RuleBase" id="RU363015"/>
    </source>
</evidence>
<dbReference type="EC" id="3.2.2.n1" evidence="2"/>
<evidence type="ECO:0000313" key="3">
    <source>
        <dbReference type="EMBL" id="AYF26661.1"/>
    </source>
</evidence>
<organism evidence="3 4">
    <name type="scientific">Micromonospora tulbaghiae</name>
    <dbReference type="NCBI Taxonomy" id="479978"/>
    <lineage>
        <taxon>Bacteria</taxon>
        <taxon>Bacillati</taxon>
        <taxon>Actinomycetota</taxon>
        <taxon>Actinomycetes</taxon>
        <taxon>Micromonosporales</taxon>
        <taxon>Micromonosporaceae</taxon>
        <taxon>Micromonospora</taxon>
    </lineage>
</organism>
<dbReference type="Gene3D" id="3.40.50.450">
    <property type="match status" value="1"/>
</dbReference>
<evidence type="ECO:0000313" key="4">
    <source>
        <dbReference type="Proteomes" id="UP000267804"/>
    </source>
</evidence>
<dbReference type="InterPro" id="IPR031100">
    <property type="entry name" value="LOG_fam"/>
</dbReference>
<dbReference type="GO" id="GO:0005829">
    <property type="term" value="C:cytosol"/>
    <property type="evidence" value="ECO:0007669"/>
    <property type="project" value="TreeGrafter"/>
</dbReference>
<dbReference type="EMBL" id="CP024087">
    <property type="protein sequence ID" value="AYF26661.1"/>
    <property type="molecule type" value="Genomic_DNA"/>
</dbReference>
<evidence type="ECO:0000256" key="1">
    <source>
        <dbReference type="ARBA" id="ARBA00006763"/>
    </source>
</evidence>
<dbReference type="InterPro" id="IPR005269">
    <property type="entry name" value="LOG"/>
</dbReference>
<comment type="catalytic activity">
    <reaction evidence="2">
        <text>N(6)-(dimethylallyl)adenosine 5'-phosphate + H2O = N(6)-dimethylallyladenine + D-ribose 5-phosphate</text>
        <dbReference type="Rhea" id="RHEA:48560"/>
        <dbReference type="ChEBI" id="CHEBI:15377"/>
        <dbReference type="ChEBI" id="CHEBI:17660"/>
        <dbReference type="ChEBI" id="CHEBI:57526"/>
        <dbReference type="ChEBI" id="CHEBI:78346"/>
        <dbReference type="EC" id="3.2.2.n1"/>
    </reaction>
</comment>
<accession>A0A386WEY9</accession>
<dbReference type="AlphaFoldDB" id="A0A386WEY9"/>
<gene>
    <name evidence="3" type="ORF">CSH63_04100</name>
</gene>
<sequence>MRYLTVFCGASPGHRDAHREAAVSLGASLAAAGYGLVYGGASTGLMGAVADAALAAGAPVVGVIPRGLVQHEIAHRGLTGLHIVDTMHERKALMAQLGDGFVVMPGGFGTLEETFEILTWTQLGLHEKPCALLNVAGYWTPLLLFLRHAAEEGFVHRRFLDNIAVCDAPDEALRRLTAYRPLPHLFAPVSVEA</sequence>
<dbReference type="GO" id="GO:0102682">
    <property type="term" value="F:cytokinin riboside 5'-monophosphate phosphoribohydrolase activity"/>
    <property type="evidence" value="ECO:0007669"/>
    <property type="project" value="RHEA"/>
</dbReference>